<dbReference type="InterPro" id="IPR037027">
    <property type="entry name" value="YqgF/RNaseH-like_dom_sf"/>
</dbReference>
<sequence length="366" mass="40255">MVNPIRMEIDLTTQVAEAANIDRNLTDPFKSKGPRTLAGRAKAVNLEPIALDILHSNRCVDMYGLAPPEAKKTFTSKTALEDAVSHIIADIFAKDLDIIRKAEELCSKYSATLVTARKSKRGKKGEQSSGGSLPNTMSIDFDENENADYAECVQNSRSFMNDTSNSFKKDDLVLAINRANERGVITVKIHLSPQVQHNCATFVSQKYFPTTNRIHWDFVMSAFNDAWKRLIDPHLVRSIRTKLTTSAQDASLEVFSENLRRLLMTAPLRIPVSSSDSTVKNDNDIGMISSASGAPGDRLPVIGLDPGWRNGCKWAACDPHGNVLSTGILWPPHTLSAIPPKKLSMQNEPMSNNGLGALTAAMQRHQ</sequence>
<dbReference type="Gene3D" id="3.30.420.140">
    <property type="entry name" value="YqgF/RNase H-like domain"/>
    <property type="match status" value="1"/>
</dbReference>
<dbReference type="GO" id="GO:0006412">
    <property type="term" value="P:translation"/>
    <property type="evidence" value="ECO:0007669"/>
    <property type="project" value="TreeGrafter"/>
</dbReference>
<dbReference type="AlphaFoldDB" id="A0A183P505"/>
<organism evidence="2 3">
    <name type="scientific">Schistosoma mattheei</name>
    <dbReference type="NCBI Taxonomy" id="31246"/>
    <lineage>
        <taxon>Eukaryota</taxon>
        <taxon>Metazoa</taxon>
        <taxon>Spiralia</taxon>
        <taxon>Lophotrochozoa</taxon>
        <taxon>Platyhelminthes</taxon>
        <taxon>Trematoda</taxon>
        <taxon>Digenea</taxon>
        <taxon>Strigeidida</taxon>
        <taxon>Schistosomatoidea</taxon>
        <taxon>Schistosomatidae</taxon>
        <taxon>Schistosoma</taxon>
    </lineage>
</organism>
<keyword evidence="3" id="KW-1185">Reference proteome</keyword>
<dbReference type="GO" id="GO:0003729">
    <property type="term" value="F:mRNA binding"/>
    <property type="evidence" value="ECO:0007669"/>
    <property type="project" value="TreeGrafter"/>
</dbReference>
<evidence type="ECO:0000256" key="1">
    <source>
        <dbReference type="SAM" id="MobiDB-lite"/>
    </source>
</evidence>
<accession>A0A183P505</accession>
<gene>
    <name evidence="2" type="ORF">SMTD_LOCUS9441</name>
</gene>
<dbReference type="InterPro" id="IPR023323">
    <property type="entry name" value="Tex-like_dom_sf"/>
</dbReference>
<dbReference type="SUPFAM" id="SSF53098">
    <property type="entry name" value="Ribonuclease H-like"/>
    <property type="match status" value="1"/>
</dbReference>
<dbReference type="STRING" id="31246.A0A183P505"/>
<dbReference type="PANTHER" id="PTHR10724:SF10">
    <property type="entry name" value="S1 RNA-BINDING DOMAIN-CONTAINING PROTEIN 1"/>
    <property type="match status" value="1"/>
</dbReference>
<dbReference type="Gene3D" id="1.10.3500.10">
    <property type="entry name" value="Tex N-terminal region-like"/>
    <property type="match status" value="1"/>
</dbReference>
<feature type="region of interest" description="Disordered" evidence="1">
    <location>
        <begin position="117"/>
        <end position="138"/>
    </location>
</feature>
<dbReference type="GO" id="GO:0006139">
    <property type="term" value="P:nucleobase-containing compound metabolic process"/>
    <property type="evidence" value="ECO:0007669"/>
    <property type="project" value="InterPro"/>
</dbReference>
<evidence type="ECO:0000313" key="3">
    <source>
        <dbReference type="Proteomes" id="UP000269396"/>
    </source>
</evidence>
<dbReference type="InterPro" id="IPR032639">
    <property type="entry name" value="Tex_YqgF"/>
</dbReference>
<name>A0A183P505_9TREM</name>
<dbReference type="PANTHER" id="PTHR10724">
    <property type="entry name" value="30S RIBOSOMAL PROTEIN S1"/>
    <property type="match status" value="1"/>
</dbReference>
<dbReference type="InterPro" id="IPR050437">
    <property type="entry name" value="Ribos_protein_bS1-like"/>
</dbReference>
<dbReference type="InterPro" id="IPR012337">
    <property type="entry name" value="RNaseH-like_sf"/>
</dbReference>
<dbReference type="SUPFAM" id="SSF158832">
    <property type="entry name" value="Tex N-terminal region-like"/>
    <property type="match status" value="1"/>
</dbReference>
<dbReference type="Proteomes" id="UP000269396">
    <property type="component" value="Unassembled WGS sequence"/>
</dbReference>
<feature type="compositionally biased region" description="Polar residues" evidence="1">
    <location>
        <begin position="127"/>
        <end position="138"/>
    </location>
</feature>
<evidence type="ECO:0000313" key="2">
    <source>
        <dbReference type="EMBL" id="VDP49897.1"/>
    </source>
</evidence>
<dbReference type="EMBL" id="UZAL01029707">
    <property type="protein sequence ID" value="VDP49897.1"/>
    <property type="molecule type" value="Genomic_DNA"/>
</dbReference>
<dbReference type="GO" id="GO:0003735">
    <property type="term" value="F:structural constituent of ribosome"/>
    <property type="evidence" value="ECO:0007669"/>
    <property type="project" value="TreeGrafter"/>
</dbReference>
<proteinExistence type="predicted"/>
<dbReference type="Pfam" id="PF16921">
    <property type="entry name" value="Tex_YqgF"/>
    <property type="match status" value="1"/>
</dbReference>
<protein>
    <submittedName>
        <fullName evidence="2">Uncharacterized protein</fullName>
    </submittedName>
</protein>
<reference evidence="2 3" key="1">
    <citation type="submission" date="2018-11" db="EMBL/GenBank/DDBJ databases">
        <authorList>
            <consortium name="Pathogen Informatics"/>
        </authorList>
    </citation>
    <scope>NUCLEOTIDE SEQUENCE [LARGE SCALE GENOMIC DNA]</scope>
    <source>
        <strain>Denwood</strain>
        <strain evidence="3">Zambia</strain>
    </source>
</reference>